<evidence type="ECO:0000313" key="3">
    <source>
        <dbReference type="Proteomes" id="UP001253545"/>
    </source>
</evidence>
<proteinExistence type="predicted"/>
<dbReference type="Pfam" id="PF07045">
    <property type="entry name" value="DUF1330"/>
    <property type="match status" value="1"/>
</dbReference>
<comment type="caution">
    <text evidence="2">The sequence shown here is derived from an EMBL/GenBank/DDBJ whole genome shotgun (WGS) entry which is preliminary data.</text>
</comment>
<dbReference type="PANTHER" id="PTHR41521:SF4">
    <property type="entry name" value="BLR0684 PROTEIN"/>
    <property type="match status" value="1"/>
</dbReference>
<evidence type="ECO:0000259" key="1">
    <source>
        <dbReference type="Pfam" id="PF07045"/>
    </source>
</evidence>
<name>A0ABU2ZM88_9ALTE</name>
<protein>
    <submittedName>
        <fullName evidence="2">DUF1330 domain-containing protein</fullName>
    </submittedName>
</protein>
<reference evidence="2 3" key="1">
    <citation type="submission" date="2023-09" db="EMBL/GenBank/DDBJ databases">
        <authorList>
            <person name="Rey-Velasco X."/>
        </authorList>
    </citation>
    <scope>NUCLEOTIDE SEQUENCE [LARGE SCALE GENOMIC DNA]</scope>
    <source>
        <strain evidence="2 3">P117</strain>
    </source>
</reference>
<dbReference type="Proteomes" id="UP001253545">
    <property type="component" value="Unassembled WGS sequence"/>
</dbReference>
<dbReference type="InterPro" id="IPR011008">
    <property type="entry name" value="Dimeric_a/b-barrel"/>
</dbReference>
<accession>A0ABU2ZM88</accession>
<sequence>MVVDLTPIDKVPQYSALAAETLTPFNGKFIDKGDVEVVNGEAQHKLKVSIQFPDIENARAWYKSEAYQAIMPLREEEMRSEFHLI</sequence>
<dbReference type="EMBL" id="JAVRHX010000001">
    <property type="protein sequence ID" value="MDT0593744.1"/>
    <property type="molecule type" value="Genomic_DNA"/>
</dbReference>
<evidence type="ECO:0000313" key="2">
    <source>
        <dbReference type="EMBL" id="MDT0593744.1"/>
    </source>
</evidence>
<dbReference type="Gene3D" id="3.30.70.100">
    <property type="match status" value="1"/>
</dbReference>
<dbReference type="PANTHER" id="PTHR41521">
    <property type="match status" value="1"/>
</dbReference>
<gene>
    <name evidence="2" type="ORF">RM552_02655</name>
</gene>
<organism evidence="2 3">
    <name type="scientific">Glaciecola petra</name>
    <dbReference type="NCBI Taxonomy" id="3075602"/>
    <lineage>
        <taxon>Bacteria</taxon>
        <taxon>Pseudomonadati</taxon>
        <taxon>Pseudomonadota</taxon>
        <taxon>Gammaproteobacteria</taxon>
        <taxon>Alteromonadales</taxon>
        <taxon>Alteromonadaceae</taxon>
        <taxon>Glaciecola</taxon>
    </lineage>
</organism>
<dbReference type="RefSeq" id="WP_311367245.1">
    <property type="nucleotide sequence ID" value="NZ_JAVRHX010000001.1"/>
</dbReference>
<feature type="domain" description="DUF1330" evidence="1">
    <location>
        <begin position="4"/>
        <end position="82"/>
    </location>
</feature>
<dbReference type="InterPro" id="IPR010753">
    <property type="entry name" value="DUF1330"/>
</dbReference>
<dbReference type="SUPFAM" id="SSF54909">
    <property type="entry name" value="Dimeric alpha+beta barrel"/>
    <property type="match status" value="1"/>
</dbReference>
<keyword evidence="3" id="KW-1185">Reference proteome</keyword>